<dbReference type="EMBL" id="JRLX01000017">
    <property type="protein sequence ID" value="KGO85691.1"/>
    <property type="molecule type" value="Genomic_DNA"/>
</dbReference>
<keyword evidence="2" id="KW-1185">Reference proteome</keyword>
<accession>A0A0A2M288</accession>
<name>A0A0A2M288_9FLAO</name>
<dbReference type="AlphaFoldDB" id="A0A0A2M288"/>
<protein>
    <submittedName>
        <fullName evidence="1">Uncharacterized protein</fullName>
    </submittedName>
</protein>
<gene>
    <name evidence="1" type="ORF">Q765_14810</name>
</gene>
<proteinExistence type="predicted"/>
<evidence type="ECO:0000313" key="1">
    <source>
        <dbReference type="EMBL" id="KGO85691.1"/>
    </source>
</evidence>
<organism evidence="1 2">
    <name type="scientific">Flavobacterium rivuli WB 3.3-2 = DSM 21788</name>
    <dbReference type="NCBI Taxonomy" id="1121895"/>
    <lineage>
        <taxon>Bacteria</taxon>
        <taxon>Pseudomonadati</taxon>
        <taxon>Bacteroidota</taxon>
        <taxon>Flavobacteriia</taxon>
        <taxon>Flavobacteriales</taxon>
        <taxon>Flavobacteriaceae</taxon>
        <taxon>Flavobacterium</taxon>
    </lineage>
</organism>
<reference evidence="1 2" key="1">
    <citation type="submission" date="2013-09" db="EMBL/GenBank/DDBJ databases">
        <authorList>
            <person name="Zeng Z."/>
            <person name="Chen C."/>
        </authorList>
    </citation>
    <scope>NUCLEOTIDE SEQUENCE [LARGE SCALE GENOMIC DNA]</scope>
    <source>
        <strain evidence="1 2">WB 3.3-2</strain>
    </source>
</reference>
<sequence length="107" mass="11975">MSILALMLHALCNIFLVVGRDVYFFTIGRADKSKKNEPILGSRGGYKEMSLHSIKISGDGIVTQKELISNDDAKFTFMPKKGVVTTPGTFYCLGRNDKERQLLKITF</sequence>
<evidence type="ECO:0000313" key="2">
    <source>
        <dbReference type="Proteomes" id="UP000030152"/>
    </source>
</evidence>
<dbReference type="RefSeq" id="WP_035642702.1">
    <property type="nucleotide sequence ID" value="NZ_JRLX01000017.1"/>
</dbReference>
<comment type="caution">
    <text evidence="1">The sequence shown here is derived from an EMBL/GenBank/DDBJ whole genome shotgun (WGS) entry which is preliminary data.</text>
</comment>
<dbReference type="Proteomes" id="UP000030152">
    <property type="component" value="Unassembled WGS sequence"/>
</dbReference>